<evidence type="ECO:0000313" key="4">
    <source>
        <dbReference type="Proteomes" id="UP000298061"/>
    </source>
</evidence>
<feature type="chain" id="PRO_5021413217" evidence="2">
    <location>
        <begin position="19"/>
        <end position="278"/>
    </location>
</feature>
<feature type="compositionally biased region" description="Polar residues" evidence="1">
    <location>
        <begin position="101"/>
        <end position="110"/>
    </location>
</feature>
<accession>A0A4Y9ZVT4</accession>
<reference evidence="3 4" key="1">
    <citation type="submission" date="2019-02" db="EMBL/GenBank/DDBJ databases">
        <title>Genome sequencing of the rare red list fungi Hericium alpestre (H. flagellum).</title>
        <authorList>
            <person name="Buettner E."/>
            <person name="Kellner H."/>
        </authorList>
    </citation>
    <scope>NUCLEOTIDE SEQUENCE [LARGE SCALE GENOMIC DNA]</scope>
    <source>
        <strain evidence="3 4">DSM 108284</strain>
    </source>
</reference>
<dbReference type="AlphaFoldDB" id="A0A4Y9ZVT4"/>
<feature type="region of interest" description="Disordered" evidence="1">
    <location>
        <begin position="45"/>
        <end position="135"/>
    </location>
</feature>
<dbReference type="EMBL" id="SFCI01000709">
    <property type="protein sequence ID" value="TFY78304.1"/>
    <property type="molecule type" value="Genomic_DNA"/>
</dbReference>
<dbReference type="Proteomes" id="UP000298061">
    <property type="component" value="Unassembled WGS sequence"/>
</dbReference>
<comment type="caution">
    <text evidence="3">The sequence shown here is derived from an EMBL/GenBank/DDBJ whole genome shotgun (WGS) entry which is preliminary data.</text>
</comment>
<evidence type="ECO:0000256" key="2">
    <source>
        <dbReference type="SAM" id="SignalP"/>
    </source>
</evidence>
<keyword evidence="4" id="KW-1185">Reference proteome</keyword>
<feature type="signal peptide" evidence="2">
    <location>
        <begin position="1"/>
        <end position="18"/>
    </location>
</feature>
<gene>
    <name evidence="3" type="ORF">EWM64_g5709</name>
</gene>
<keyword evidence="2" id="KW-0732">Signal</keyword>
<protein>
    <submittedName>
        <fullName evidence="3">Uncharacterized protein</fullName>
    </submittedName>
</protein>
<proteinExistence type="predicted"/>
<evidence type="ECO:0000313" key="3">
    <source>
        <dbReference type="EMBL" id="TFY78304.1"/>
    </source>
</evidence>
<name>A0A4Y9ZVT4_9AGAM</name>
<feature type="compositionally biased region" description="Polar residues" evidence="1">
    <location>
        <begin position="45"/>
        <end position="61"/>
    </location>
</feature>
<feature type="compositionally biased region" description="Pro residues" evidence="1">
    <location>
        <begin position="239"/>
        <end position="267"/>
    </location>
</feature>
<evidence type="ECO:0000256" key="1">
    <source>
        <dbReference type="SAM" id="MobiDB-lite"/>
    </source>
</evidence>
<organism evidence="3 4">
    <name type="scientific">Hericium alpestre</name>
    <dbReference type="NCBI Taxonomy" id="135208"/>
    <lineage>
        <taxon>Eukaryota</taxon>
        <taxon>Fungi</taxon>
        <taxon>Dikarya</taxon>
        <taxon>Basidiomycota</taxon>
        <taxon>Agaricomycotina</taxon>
        <taxon>Agaricomycetes</taxon>
        <taxon>Russulales</taxon>
        <taxon>Hericiaceae</taxon>
        <taxon>Hericium</taxon>
    </lineage>
</organism>
<feature type="compositionally biased region" description="Low complexity" evidence="1">
    <location>
        <begin position="112"/>
        <end position="124"/>
    </location>
</feature>
<sequence length="278" mass="27796">MRYTILTFALGCAAFATALPINNTDPLANVKIAGTLVPVNATSPLIPANTTDPSVPTNLTSPLPDVGEDPLSGAAFLASPPASSDLPTSDPLASDDPFASNPPTSNSTTGIPPASNSLANSSPTSSPPVINPPVINGPVNSGLPFKFSPTPEASAFSPWYPAEGRSTMHSAILIFILGVAASTFALPLNTTDSQVPATITGLPEGISAYAYSGTAFAASSETSMGPADIESPSSLDPPSSDPPASNDPPPSNDPPASSNPPLSPSPPEKLSGGAALSQ</sequence>
<feature type="region of interest" description="Disordered" evidence="1">
    <location>
        <begin position="221"/>
        <end position="278"/>
    </location>
</feature>